<sequence>MADKIKEGLELMDAGRKATEAESFRGDPSTRPHHLRPTLPLPSLSSETKKSFFGKPNPDWDTALSNYERAANSFKGARAFDHAVDAYIKAAEAHKNMDR</sequence>
<dbReference type="AlphaFoldDB" id="A0A4P9W3W2"/>
<dbReference type="OrthoDB" id="9984275at2759"/>
<dbReference type="Gene3D" id="1.25.40.10">
    <property type="entry name" value="Tetratricopeptide repeat domain"/>
    <property type="match status" value="1"/>
</dbReference>
<proteinExistence type="predicted"/>
<gene>
    <name evidence="2" type="ORF">BDK51DRAFT_41424</name>
</gene>
<dbReference type="Pfam" id="PF14938">
    <property type="entry name" value="SNAP"/>
    <property type="match status" value="1"/>
</dbReference>
<organism evidence="2 3">
    <name type="scientific">Blyttiomyces helicus</name>
    <dbReference type="NCBI Taxonomy" id="388810"/>
    <lineage>
        <taxon>Eukaryota</taxon>
        <taxon>Fungi</taxon>
        <taxon>Fungi incertae sedis</taxon>
        <taxon>Chytridiomycota</taxon>
        <taxon>Chytridiomycota incertae sedis</taxon>
        <taxon>Chytridiomycetes</taxon>
        <taxon>Chytridiomycetes incertae sedis</taxon>
        <taxon>Blyttiomyces</taxon>
    </lineage>
</organism>
<feature type="region of interest" description="Disordered" evidence="1">
    <location>
        <begin position="1"/>
        <end position="52"/>
    </location>
</feature>
<protein>
    <submittedName>
        <fullName evidence="2">Uncharacterized protein</fullName>
    </submittedName>
</protein>
<accession>A0A4P9W3W2</accession>
<dbReference type="EMBL" id="KZ998566">
    <property type="protein sequence ID" value="RKO85995.1"/>
    <property type="molecule type" value="Genomic_DNA"/>
</dbReference>
<dbReference type="InterPro" id="IPR011990">
    <property type="entry name" value="TPR-like_helical_dom_sf"/>
</dbReference>
<dbReference type="SUPFAM" id="SSF48452">
    <property type="entry name" value="TPR-like"/>
    <property type="match status" value="1"/>
</dbReference>
<evidence type="ECO:0000313" key="3">
    <source>
        <dbReference type="Proteomes" id="UP000269721"/>
    </source>
</evidence>
<keyword evidence="3" id="KW-1185">Reference proteome</keyword>
<name>A0A4P9W3W2_9FUNG</name>
<evidence type="ECO:0000256" key="1">
    <source>
        <dbReference type="SAM" id="MobiDB-lite"/>
    </source>
</evidence>
<feature type="compositionally biased region" description="Basic and acidic residues" evidence="1">
    <location>
        <begin position="1"/>
        <end position="30"/>
    </location>
</feature>
<reference evidence="3" key="1">
    <citation type="journal article" date="2018" name="Nat. Microbiol.">
        <title>Leveraging single-cell genomics to expand the fungal tree of life.</title>
        <authorList>
            <person name="Ahrendt S.R."/>
            <person name="Quandt C.A."/>
            <person name="Ciobanu D."/>
            <person name="Clum A."/>
            <person name="Salamov A."/>
            <person name="Andreopoulos B."/>
            <person name="Cheng J.F."/>
            <person name="Woyke T."/>
            <person name="Pelin A."/>
            <person name="Henrissat B."/>
            <person name="Reynolds N.K."/>
            <person name="Benny G.L."/>
            <person name="Smith M.E."/>
            <person name="James T.Y."/>
            <person name="Grigoriev I.V."/>
        </authorList>
    </citation>
    <scope>NUCLEOTIDE SEQUENCE [LARGE SCALE GENOMIC DNA]</scope>
</reference>
<evidence type="ECO:0000313" key="2">
    <source>
        <dbReference type="EMBL" id="RKO85995.1"/>
    </source>
</evidence>
<dbReference type="Proteomes" id="UP000269721">
    <property type="component" value="Unassembled WGS sequence"/>
</dbReference>